<sequence length="470" mass="50152">MSATTPHPRLAEAFERHRAGDLAAAEQAYRAVLAERGEDADALNGLAGLSLVQRRPNQALALLRRALAQRPESAVIWSNLARAALGSGRSEDAARAAQRACELGGDTVDDLLLLGNALRDLDRTDESEAAFERAAQKAPGQLAPAYNLAISHLTAGQHERALRELKALTARFPAQPAVRHSLANALAAVGRHAEALVEYRATTEQSPGFVAAWTNYALTCLEVGELDEAAAALDHALDLRPGEPVAVAAAGVLAQREGDAARIAQLFDVDRVIVAGELPLPAQVPDRQAWHDAIEAEILALPHLRRDLASKTTRDGRQSGNLAAIGHGALGAFVAALRETLAARIDAHASRQHGVDPVLVAPPPARWHLNLWATVLDPAGHQDPHLHPSGWLSGVYYLRAAASPDDRAGWIEFGAPPTVLQGDTPPTVHALQPREGELVTFPSYLYHRTVPHRGDGLRISLAFDVVPLPA</sequence>
<proteinExistence type="predicted"/>
<dbReference type="EMBL" id="JACHHP010000004">
    <property type="protein sequence ID" value="MBB5208847.1"/>
    <property type="molecule type" value="Genomic_DNA"/>
</dbReference>
<evidence type="ECO:0000256" key="3">
    <source>
        <dbReference type="PROSITE-ProRule" id="PRU00339"/>
    </source>
</evidence>
<accession>A0A7W8D8Q3</accession>
<dbReference type="Pfam" id="PF13181">
    <property type="entry name" value="TPR_8"/>
    <property type="match status" value="1"/>
</dbReference>
<dbReference type="AlphaFoldDB" id="A0A7W8D8Q3"/>
<protein>
    <submittedName>
        <fullName evidence="4">Tetratricopeptide (TPR) repeat protein</fullName>
    </submittedName>
</protein>
<dbReference type="InterPro" id="IPR012668">
    <property type="entry name" value="CHP02466"/>
</dbReference>
<gene>
    <name evidence="4" type="ORF">HNQ52_002397</name>
</gene>
<dbReference type="PANTHER" id="PTHR44227">
    <property type="match status" value="1"/>
</dbReference>
<dbReference type="SUPFAM" id="SSF48452">
    <property type="entry name" value="TPR-like"/>
    <property type="match status" value="1"/>
</dbReference>
<dbReference type="Pfam" id="PF13432">
    <property type="entry name" value="TPR_16"/>
    <property type="match status" value="1"/>
</dbReference>
<dbReference type="Proteomes" id="UP000521199">
    <property type="component" value="Unassembled WGS sequence"/>
</dbReference>
<evidence type="ECO:0000256" key="2">
    <source>
        <dbReference type="ARBA" id="ARBA00022803"/>
    </source>
</evidence>
<dbReference type="InterPro" id="IPR052346">
    <property type="entry name" value="O-mannosyl-transferase_TMTC"/>
</dbReference>
<dbReference type="InterPro" id="IPR011990">
    <property type="entry name" value="TPR-like_helical_dom_sf"/>
</dbReference>
<dbReference type="PROSITE" id="PS50005">
    <property type="entry name" value="TPR"/>
    <property type="match status" value="1"/>
</dbReference>
<evidence type="ECO:0000256" key="1">
    <source>
        <dbReference type="ARBA" id="ARBA00022737"/>
    </source>
</evidence>
<dbReference type="Pfam" id="PF13759">
    <property type="entry name" value="2OG-FeII_Oxy_5"/>
    <property type="match status" value="1"/>
</dbReference>
<feature type="repeat" description="TPR" evidence="3">
    <location>
        <begin position="210"/>
        <end position="243"/>
    </location>
</feature>
<keyword evidence="1" id="KW-0677">Repeat</keyword>
<dbReference type="InterPro" id="IPR019734">
    <property type="entry name" value="TPR_rpt"/>
</dbReference>
<dbReference type="Gene3D" id="2.60.120.620">
    <property type="entry name" value="q2cbj1_9rhob like domain"/>
    <property type="match status" value="1"/>
</dbReference>
<keyword evidence="5" id="KW-1185">Reference proteome</keyword>
<organism evidence="4 5">
    <name type="scientific">Chiayiivirga flava</name>
    <dbReference type="NCBI Taxonomy" id="659595"/>
    <lineage>
        <taxon>Bacteria</taxon>
        <taxon>Pseudomonadati</taxon>
        <taxon>Pseudomonadota</taxon>
        <taxon>Gammaproteobacteria</taxon>
        <taxon>Lysobacterales</taxon>
        <taxon>Lysobacteraceae</taxon>
        <taxon>Chiayiivirga</taxon>
    </lineage>
</organism>
<reference evidence="4 5" key="1">
    <citation type="submission" date="2020-08" db="EMBL/GenBank/DDBJ databases">
        <title>Genomic Encyclopedia of Type Strains, Phase IV (KMG-IV): sequencing the most valuable type-strain genomes for metagenomic binning, comparative biology and taxonomic classification.</title>
        <authorList>
            <person name="Goeker M."/>
        </authorList>
    </citation>
    <scope>NUCLEOTIDE SEQUENCE [LARGE SCALE GENOMIC DNA]</scope>
    <source>
        <strain evidence="4 5">DSM 24163</strain>
    </source>
</reference>
<evidence type="ECO:0000313" key="5">
    <source>
        <dbReference type="Proteomes" id="UP000521199"/>
    </source>
</evidence>
<dbReference type="PANTHER" id="PTHR44227:SF3">
    <property type="entry name" value="PROTEIN O-MANNOSYL-TRANSFERASE TMTC4"/>
    <property type="match status" value="1"/>
</dbReference>
<comment type="caution">
    <text evidence="4">The sequence shown here is derived from an EMBL/GenBank/DDBJ whole genome shotgun (WGS) entry which is preliminary data.</text>
</comment>
<name>A0A7W8D8Q3_9GAMM</name>
<dbReference type="SMART" id="SM00028">
    <property type="entry name" value="TPR"/>
    <property type="match status" value="6"/>
</dbReference>
<dbReference type="Pfam" id="PF14559">
    <property type="entry name" value="TPR_19"/>
    <property type="match status" value="1"/>
</dbReference>
<dbReference type="RefSeq" id="WP_183961397.1">
    <property type="nucleotide sequence ID" value="NZ_JACHHP010000004.1"/>
</dbReference>
<keyword evidence="2 3" id="KW-0802">TPR repeat</keyword>
<evidence type="ECO:0000313" key="4">
    <source>
        <dbReference type="EMBL" id="MBB5208847.1"/>
    </source>
</evidence>
<dbReference type="Gene3D" id="1.25.40.10">
    <property type="entry name" value="Tetratricopeptide repeat domain"/>
    <property type="match status" value="1"/>
</dbReference>